<dbReference type="Proteomes" id="UP000541583">
    <property type="component" value="Unassembled WGS sequence"/>
</dbReference>
<evidence type="ECO:0000313" key="1">
    <source>
        <dbReference type="EMBL" id="MBB6108701.1"/>
    </source>
</evidence>
<dbReference type="EMBL" id="JACHCB010000002">
    <property type="protein sequence ID" value="MBB6108701.1"/>
    <property type="molecule type" value="Genomic_DNA"/>
</dbReference>
<organism evidence="1 2">
    <name type="scientific">Mucilaginibacter lappiensis</name>
    <dbReference type="NCBI Taxonomy" id="354630"/>
    <lineage>
        <taxon>Bacteria</taxon>
        <taxon>Pseudomonadati</taxon>
        <taxon>Bacteroidota</taxon>
        <taxon>Sphingobacteriia</taxon>
        <taxon>Sphingobacteriales</taxon>
        <taxon>Sphingobacteriaceae</taxon>
        <taxon>Mucilaginibacter</taxon>
    </lineage>
</organism>
<reference evidence="1 2" key="1">
    <citation type="submission" date="2020-08" db="EMBL/GenBank/DDBJ databases">
        <title>Genomic Encyclopedia of Type Strains, Phase IV (KMG-V): Genome sequencing to study the core and pangenomes of soil and plant-associated prokaryotes.</title>
        <authorList>
            <person name="Whitman W."/>
        </authorList>
    </citation>
    <scope>NUCLEOTIDE SEQUENCE [LARGE SCALE GENOMIC DNA]</scope>
    <source>
        <strain evidence="1 2">ANJLi2</strain>
    </source>
</reference>
<name>A0ABR6PG07_9SPHI</name>
<keyword evidence="2" id="KW-1185">Reference proteome</keyword>
<evidence type="ECO:0000313" key="2">
    <source>
        <dbReference type="Proteomes" id="UP000541583"/>
    </source>
</evidence>
<gene>
    <name evidence="1" type="ORF">HDF23_001436</name>
</gene>
<sequence length="74" mass="8602">MDGFEIDLEQTIDDLFGDEPFGIVDEQLFKWFIYSFVGNGRHIGTLDAPNYTLFKEKLVVLLDAVYKWHKDETG</sequence>
<dbReference type="RefSeq" id="WP_076370804.1">
    <property type="nucleotide sequence ID" value="NZ_FTMG01000002.1"/>
</dbReference>
<accession>A0ABR6PG07</accession>
<proteinExistence type="predicted"/>
<comment type="caution">
    <text evidence="1">The sequence shown here is derived from an EMBL/GenBank/DDBJ whole genome shotgun (WGS) entry which is preliminary data.</text>
</comment>
<protein>
    <submittedName>
        <fullName evidence="1">Uncharacterized protein</fullName>
    </submittedName>
</protein>